<comment type="caution">
    <text evidence="2">The sequence shown here is derived from an EMBL/GenBank/DDBJ whole genome shotgun (WGS) entry which is preliminary data.</text>
</comment>
<keyword evidence="1" id="KW-1133">Transmembrane helix</keyword>
<evidence type="ECO:0000256" key="1">
    <source>
        <dbReference type="SAM" id="Phobius"/>
    </source>
</evidence>
<dbReference type="Proteomes" id="UP000037035">
    <property type="component" value="Unassembled WGS sequence"/>
</dbReference>
<organism evidence="2 3">
    <name type="scientific">Puccinia sorghi</name>
    <dbReference type="NCBI Taxonomy" id="27349"/>
    <lineage>
        <taxon>Eukaryota</taxon>
        <taxon>Fungi</taxon>
        <taxon>Dikarya</taxon>
        <taxon>Basidiomycota</taxon>
        <taxon>Pucciniomycotina</taxon>
        <taxon>Pucciniomycetes</taxon>
        <taxon>Pucciniales</taxon>
        <taxon>Pucciniaceae</taxon>
        <taxon>Puccinia</taxon>
    </lineage>
</organism>
<evidence type="ECO:0000313" key="3">
    <source>
        <dbReference type="Proteomes" id="UP000037035"/>
    </source>
</evidence>
<dbReference type="VEuPathDB" id="FungiDB:VP01_400g4"/>
<feature type="transmembrane region" description="Helical" evidence="1">
    <location>
        <begin position="328"/>
        <end position="347"/>
    </location>
</feature>
<feature type="transmembrane region" description="Helical" evidence="1">
    <location>
        <begin position="383"/>
        <end position="405"/>
    </location>
</feature>
<keyword evidence="3" id="KW-1185">Reference proteome</keyword>
<sequence>MQKLWKLNIIIKKFNKKKDAIQIFCALIQNSSLAWNNEGSDIIIHGLSFIKFQFELMHSFNFTMFKPIRLSTISVNFFLQRSDHHVKLNHKKIIGAIEGTIFSWETKIKIIIHVLNVKISLHYQLNPYSLTPPQILTLHLKTFLTLKFVNHFSSNSLHLLISSIFLLSTDKASTPTCLLFSSFPLYSLSQLCSDIYQISLHLVFLVPEIKSLKKIDSKLILSLIRAEKIIFYFFASFHCFFFIQPHFSSTVEFGVLGYFEHQQLSTSGSNISTKRNFQGSLFSQTMKNTMIEFLVVSVNCFTKMFDHNAKDNIYLGNQNEYYYTSKLFIVHFLLPSFSVFSFILILIKNTNSHLNGIISAESKYTQLTTFDLRKVKFLVLLQYCIWLKTLMLNINQYLTILYIIFSSPPSPHILSLMFI</sequence>
<reference evidence="2 3" key="1">
    <citation type="submission" date="2015-08" db="EMBL/GenBank/DDBJ databases">
        <title>Next Generation Sequencing and Analysis of the Genome of Puccinia sorghi L Schw, the Causal Agent of Maize Common Rust.</title>
        <authorList>
            <person name="Rochi L."/>
            <person name="Burguener G."/>
            <person name="Darino M."/>
            <person name="Turjanski A."/>
            <person name="Kreff E."/>
            <person name="Dieguez M.J."/>
            <person name="Sacco F."/>
        </authorList>
    </citation>
    <scope>NUCLEOTIDE SEQUENCE [LARGE SCALE GENOMIC DNA]</scope>
    <source>
        <strain evidence="2 3">RO10H11247</strain>
    </source>
</reference>
<evidence type="ECO:0000313" key="2">
    <source>
        <dbReference type="EMBL" id="KNZ51280.1"/>
    </source>
</evidence>
<dbReference type="EMBL" id="LAVV01009069">
    <property type="protein sequence ID" value="KNZ51280.1"/>
    <property type="molecule type" value="Genomic_DNA"/>
</dbReference>
<feature type="transmembrane region" description="Helical" evidence="1">
    <location>
        <begin position="229"/>
        <end position="247"/>
    </location>
</feature>
<name>A0A0L6UTT3_9BASI</name>
<dbReference type="AlphaFoldDB" id="A0A0L6UTT3"/>
<accession>A0A0L6UTT3</accession>
<keyword evidence="1" id="KW-0472">Membrane</keyword>
<keyword evidence="1" id="KW-0812">Transmembrane</keyword>
<proteinExistence type="predicted"/>
<gene>
    <name evidence="2" type="ORF">VP01_400g4</name>
</gene>
<protein>
    <submittedName>
        <fullName evidence="2">Uncharacterized protein</fullName>
    </submittedName>
</protein>